<organism evidence="6">
    <name type="scientific">freshwater metagenome</name>
    <dbReference type="NCBI Taxonomy" id="449393"/>
    <lineage>
        <taxon>unclassified sequences</taxon>
        <taxon>metagenomes</taxon>
        <taxon>ecological metagenomes</taxon>
    </lineage>
</organism>
<dbReference type="GO" id="GO:0045892">
    <property type="term" value="P:negative regulation of DNA-templated transcription"/>
    <property type="evidence" value="ECO:0007669"/>
    <property type="project" value="TreeGrafter"/>
</dbReference>
<dbReference type="InterPro" id="IPR005471">
    <property type="entry name" value="Tscrpt_reg_IclR_N"/>
</dbReference>
<dbReference type="InterPro" id="IPR014757">
    <property type="entry name" value="Tscrpt_reg_IclR_C"/>
</dbReference>
<keyword evidence="2" id="KW-0238">DNA-binding</keyword>
<dbReference type="SUPFAM" id="SSF55781">
    <property type="entry name" value="GAF domain-like"/>
    <property type="match status" value="1"/>
</dbReference>
<feature type="domain" description="IclR-ED" evidence="5">
    <location>
        <begin position="98"/>
        <end position="278"/>
    </location>
</feature>
<dbReference type="PANTHER" id="PTHR30136">
    <property type="entry name" value="HELIX-TURN-HELIX TRANSCRIPTIONAL REGULATOR, ICLR FAMILY"/>
    <property type="match status" value="1"/>
</dbReference>
<accession>A0A6J7KDU9</accession>
<evidence type="ECO:0000313" key="6">
    <source>
        <dbReference type="EMBL" id="CAB4953727.1"/>
    </source>
</evidence>
<dbReference type="PROSITE" id="PS51077">
    <property type="entry name" value="HTH_ICLR"/>
    <property type="match status" value="1"/>
</dbReference>
<protein>
    <submittedName>
        <fullName evidence="6">Unannotated protein</fullName>
    </submittedName>
</protein>
<dbReference type="Pfam" id="PF09339">
    <property type="entry name" value="HTH_IclR"/>
    <property type="match status" value="1"/>
</dbReference>
<name>A0A6J7KDU9_9ZZZZ</name>
<reference evidence="6" key="1">
    <citation type="submission" date="2020-05" db="EMBL/GenBank/DDBJ databases">
        <authorList>
            <person name="Chiriac C."/>
            <person name="Salcher M."/>
            <person name="Ghai R."/>
            <person name="Kavagutti S V."/>
        </authorList>
    </citation>
    <scope>NUCLEOTIDE SEQUENCE</scope>
</reference>
<dbReference type="Gene3D" id="3.30.450.40">
    <property type="match status" value="1"/>
</dbReference>
<keyword evidence="1" id="KW-0805">Transcription regulation</keyword>
<evidence type="ECO:0000256" key="1">
    <source>
        <dbReference type="ARBA" id="ARBA00023015"/>
    </source>
</evidence>
<gene>
    <name evidence="6" type="ORF">UFOPK3772_01718</name>
</gene>
<dbReference type="AlphaFoldDB" id="A0A6J7KDU9"/>
<dbReference type="Gene3D" id="1.10.10.10">
    <property type="entry name" value="Winged helix-like DNA-binding domain superfamily/Winged helix DNA-binding domain"/>
    <property type="match status" value="1"/>
</dbReference>
<feature type="domain" description="HTH iclR-type" evidence="4">
    <location>
        <begin position="37"/>
        <end position="97"/>
    </location>
</feature>
<keyword evidence="3" id="KW-0804">Transcription</keyword>
<evidence type="ECO:0000256" key="3">
    <source>
        <dbReference type="ARBA" id="ARBA00023163"/>
    </source>
</evidence>
<dbReference type="GO" id="GO:0003700">
    <property type="term" value="F:DNA-binding transcription factor activity"/>
    <property type="evidence" value="ECO:0007669"/>
    <property type="project" value="TreeGrafter"/>
</dbReference>
<dbReference type="SMART" id="SM00346">
    <property type="entry name" value="HTH_ICLR"/>
    <property type="match status" value="1"/>
</dbReference>
<dbReference type="InterPro" id="IPR036388">
    <property type="entry name" value="WH-like_DNA-bd_sf"/>
</dbReference>
<evidence type="ECO:0000259" key="5">
    <source>
        <dbReference type="PROSITE" id="PS51078"/>
    </source>
</evidence>
<dbReference type="InterPro" id="IPR036390">
    <property type="entry name" value="WH_DNA-bd_sf"/>
</dbReference>
<dbReference type="GO" id="GO:0003677">
    <property type="term" value="F:DNA binding"/>
    <property type="evidence" value="ECO:0007669"/>
    <property type="project" value="UniProtKB-KW"/>
</dbReference>
<dbReference type="Pfam" id="PF01614">
    <property type="entry name" value="IclR_C"/>
    <property type="match status" value="1"/>
</dbReference>
<dbReference type="PROSITE" id="PS51078">
    <property type="entry name" value="ICLR_ED"/>
    <property type="match status" value="1"/>
</dbReference>
<dbReference type="PANTHER" id="PTHR30136:SF24">
    <property type="entry name" value="HTH-TYPE TRANSCRIPTIONAL REPRESSOR ALLR"/>
    <property type="match status" value="1"/>
</dbReference>
<dbReference type="SUPFAM" id="SSF46785">
    <property type="entry name" value="Winged helix' DNA-binding domain"/>
    <property type="match status" value="1"/>
</dbReference>
<dbReference type="InterPro" id="IPR050707">
    <property type="entry name" value="HTH_MetabolicPath_Reg"/>
</dbReference>
<dbReference type="InterPro" id="IPR029016">
    <property type="entry name" value="GAF-like_dom_sf"/>
</dbReference>
<sequence>MTITTESPMDLPCAPAAGIPGLIELQSVECPDTPAPNSVLGKVALILQAFSVDDDELTLSHLSRRTGVPKASVHRLAQELLELGFLERAGASYRLGMRLFEIGARVPRTRALRESLLPFMHALHSATRQTILLTVLQGAEIVFVERVNSYGQAPSLSKLGGHVPLHCSATGKVFMAFGPPELFETAVRGGLTRLTPNSAASPVRLRAQIDRVRADGHAVEYEEVMQGFSSIAVPLYESSGRLIAGLSVTGTLQRTDIPRFTRSLLMTKEMIESSRAIA</sequence>
<proteinExistence type="predicted"/>
<evidence type="ECO:0000259" key="4">
    <source>
        <dbReference type="PROSITE" id="PS51077"/>
    </source>
</evidence>
<evidence type="ECO:0000256" key="2">
    <source>
        <dbReference type="ARBA" id="ARBA00023125"/>
    </source>
</evidence>
<dbReference type="EMBL" id="CAFBNE010000053">
    <property type="protein sequence ID" value="CAB4953727.1"/>
    <property type="molecule type" value="Genomic_DNA"/>
</dbReference>